<organism evidence="11 12">
    <name type="scientific">Patella caerulea</name>
    <name type="common">Rayed Mediterranean limpet</name>
    <dbReference type="NCBI Taxonomy" id="87958"/>
    <lineage>
        <taxon>Eukaryota</taxon>
        <taxon>Metazoa</taxon>
        <taxon>Spiralia</taxon>
        <taxon>Lophotrochozoa</taxon>
        <taxon>Mollusca</taxon>
        <taxon>Gastropoda</taxon>
        <taxon>Patellogastropoda</taxon>
        <taxon>Patelloidea</taxon>
        <taxon>Patellidae</taxon>
        <taxon>Patella</taxon>
    </lineage>
</organism>
<dbReference type="SUPFAM" id="SSF52540">
    <property type="entry name" value="P-loop containing nucleoside triphosphate hydrolases"/>
    <property type="match status" value="1"/>
</dbReference>
<dbReference type="InterPro" id="IPR043926">
    <property type="entry name" value="ABCG_dom"/>
</dbReference>
<keyword evidence="4 9" id="KW-0812">Transmembrane</keyword>
<dbReference type="GO" id="GO:0140359">
    <property type="term" value="F:ABC-type transporter activity"/>
    <property type="evidence" value="ECO:0007669"/>
    <property type="project" value="InterPro"/>
</dbReference>
<dbReference type="GO" id="GO:0005524">
    <property type="term" value="F:ATP binding"/>
    <property type="evidence" value="ECO:0007669"/>
    <property type="project" value="UniProtKB-KW"/>
</dbReference>
<comment type="caution">
    <text evidence="11">The sequence shown here is derived from an EMBL/GenBank/DDBJ whole genome shotgun (WGS) entry which is preliminary data.</text>
</comment>
<dbReference type="GO" id="GO:0016324">
    <property type="term" value="C:apical plasma membrane"/>
    <property type="evidence" value="ECO:0007669"/>
    <property type="project" value="TreeGrafter"/>
</dbReference>
<gene>
    <name evidence="11" type="ORF">SNE40_010140</name>
</gene>
<dbReference type="GO" id="GO:0042632">
    <property type="term" value="P:cholesterol homeostasis"/>
    <property type="evidence" value="ECO:0007669"/>
    <property type="project" value="TreeGrafter"/>
</dbReference>
<evidence type="ECO:0000256" key="9">
    <source>
        <dbReference type="SAM" id="Phobius"/>
    </source>
</evidence>
<accession>A0AAN8JX86</accession>
<comment type="subcellular location">
    <subcellularLocation>
        <location evidence="1">Membrane</location>
        <topology evidence="1">Multi-pass membrane protein</topology>
    </subcellularLocation>
</comment>
<dbReference type="AlphaFoldDB" id="A0AAN8JX86"/>
<evidence type="ECO:0000256" key="6">
    <source>
        <dbReference type="ARBA" id="ARBA00022840"/>
    </source>
</evidence>
<keyword evidence="12" id="KW-1185">Reference proteome</keyword>
<reference evidence="11 12" key="1">
    <citation type="submission" date="2024-01" db="EMBL/GenBank/DDBJ databases">
        <title>The genome of the rayed Mediterranean limpet Patella caerulea (Linnaeus, 1758).</title>
        <authorList>
            <person name="Anh-Thu Weber A."/>
            <person name="Halstead-Nussloch G."/>
        </authorList>
    </citation>
    <scope>NUCLEOTIDE SEQUENCE [LARGE SCALE GENOMIC DNA]</scope>
    <source>
        <strain evidence="11">AATW-2023a</strain>
        <tissue evidence="11">Whole specimen</tissue>
    </source>
</reference>
<dbReference type="PANTHER" id="PTHR48041">
    <property type="entry name" value="ABC TRANSPORTER G FAMILY MEMBER 28"/>
    <property type="match status" value="1"/>
</dbReference>
<feature type="transmembrane region" description="Helical" evidence="9">
    <location>
        <begin position="520"/>
        <end position="541"/>
    </location>
</feature>
<dbReference type="Pfam" id="PF01061">
    <property type="entry name" value="ABC2_membrane"/>
    <property type="match status" value="1"/>
</dbReference>
<feature type="transmembrane region" description="Helical" evidence="9">
    <location>
        <begin position="493"/>
        <end position="513"/>
    </location>
</feature>
<evidence type="ECO:0000313" key="11">
    <source>
        <dbReference type="EMBL" id="KAK6182448.1"/>
    </source>
</evidence>
<dbReference type="PROSITE" id="PS50893">
    <property type="entry name" value="ABC_TRANSPORTER_2"/>
    <property type="match status" value="1"/>
</dbReference>
<evidence type="ECO:0000256" key="1">
    <source>
        <dbReference type="ARBA" id="ARBA00004141"/>
    </source>
</evidence>
<name>A0AAN8JX86_PATCE</name>
<keyword evidence="8 9" id="KW-0472">Membrane</keyword>
<dbReference type="PROSITE" id="PS00211">
    <property type="entry name" value="ABC_TRANSPORTER_1"/>
    <property type="match status" value="1"/>
</dbReference>
<dbReference type="PANTHER" id="PTHR48041:SF113">
    <property type="entry name" value="ATP-BINDING CASSETTE SUB-FAMILY G MEMBER 5"/>
    <property type="match status" value="1"/>
</dbReference>
<evidence type="ECO:0000313" key="12">
    <source>
        <dbReference type="Proteomes" id="UP001347796"/>
    </source>
</evidence>
<feature type="transmembrane region" description="Helical" evidence="9">
    <location>
        <begin position="452"/>
        <end position="481"/>
    </location>
</feature>
<dbReference type="GO" id="GO:0016887">
    <property type="term" value="F:ATP hydrolysis activity"/>
    <property type="evidence" value="ECO:0007669"/>
    <property type="project" value="InterPro"/>
</dbReference>
<dbReference type="InterPro" id="IPR027417">
    <property type="entry name" value="P-loop_NTPase"/>
</dbReference>
<dbReference type="InterPro" id="IPR017871">
    <property type="entry name" value="ABC_transporter-like_CS"/>
</dbReference>
<dbReference type="InterPro" id="IPR003593">
    <property type="entry name" value="AAA+_ATPase"/>
</dbReference>
<proteinExistence type="inferred from homology"/>
<dbReference type="Pfam" id="PF19055">
    <property type="entry name" value="ABC2_membrane_7"/>
    <property type="match status" value="1"/>
</dbReference>
<dbReference type="SMART" id="SM00382">
    <property type="entry name" value="AAA"/>
    <property type="match status" value="1"/>
</dbReference>
<evidence type="ECO:0000256" key="5">
    <source>
        <dbReference type="ARBA" id="ARBA00022741"/>
    </source>
</evidence>
<feature type="transmembrane region" description="Helical" evidence="9">
    <location>
        <begin position="609"/>
        <end position="627"/>
    </location>
</feature>
<evidence type="ECO:0000256" key="8">
    <source>
        <dbReference type="ARBA" id="ARBA00023136"/>
    </source>
</evidence>
<evidence type="ECO:0000256" key="2">
    <source>
        <dbReference type="ARBA" id="ARBA00005814"/>
    </source>
</evidence>
<dbReference type="EMBL" id="JAZGQO010000007">
    <property type="protein sequence ID" value="KAK6182448.1"/>
    <property type="molecule type" value="Genomic_DNA"/>
</dbReference>
<dbReference type="Gene3D" id="3.40.50.300">
    <property type="entry name" value="P-loop containing nucleotide triphosphate hydrolases"/>
    <property type="match status" value="1"/>
</dbReference>
<feature type="transmembrane region" description="Helical" evidence="9">
    <location>
        <begin position="384"/>
        <end position="402"/>
    </location>
</feature>
<evidence type="ECO:0000256" key="4">
    <source>
        <dbReference type="ARBA" id="ARBA00022692"/>
    </source>
</evidence>
<keyword evidence="3" id="KW-0813">Transport</keyword>
<sequence>MEDSDLLNSTSFIRNYGVNGSLQSVRSSSSSSLDVCNLGYEVNEISGPWWKAKCFKATRKKVVLRSLNMKFANGQIAAIVGSSGSGKTSLLDVISCRTDGRVSGSVYFSGELCTGTLMKSAASYVMQADRLLPHLKVRECLTYTAYLKLPGNTTASAIDKKVQQVINDLGLKNVADSVIGGSVDRGISGGERRRVTIAIQLLQDPDILLLDEPTTGLDSFTAKYLVTSLRDLAHSGKIIIMTIHQPRSDIFKLFDQVAILSQGELTYSGKPEDIVPYFTNINFPCPRYANPIDIYIDVSSINRKSPELELSSTERVNRLVRHYKDSFTNRQLLENSTLCLSQAKNKQSGYFPKRGPGVFRILLTLLSRFNINLWRDKRTFLSRIFLFPFYVFFICIFLGRLGYNQQSIQDRLGLLYQAVSSPPFIALINVMEVVPPLRDLYYREARDGLYSIVYFIIAYTLHALPFMIVSSAIFSSALYWICNMYNDINTFGMFVAVITILYFTGEMVSIMGLGLCHNALIANSLIGECISMSCLISSGFIRTFDSLPYVLQWIVRISMPRYAAEIIGNNEFQHLNFTCVPNEPCGYPTGEAFLDDFFPNAQGHVARNFEIIVGYLGGFILLSMLAFKVRGIPNLQ</sequence>
<dbReference type="GO" id="GO:0043190">
    <property type="term" value="C:ATP-binding cassette (ABC) transporter complex"/>
    <property type="evidence" value="ECO:0007669"/>
    <property type="project" value="TreeGrafter"/>
</dbReference>
<evidence type="ECO:0000259" key="10">
    <source>
        <dbReference type="PROSITE" id="PS50893"/>
    </source>
</evidence>
<evidence type="ECO:0000256" key="3">
    <source>
        <dbReference type="ARBA" id="ARBA00022448"/>
    </source>
</evidence>
<dbReference type="GO" id="GO:0033344">
    <property type="term" value="P:cholesterol efflux"/>
    <property type="evidence" value="ECO:0007669"/>
    <property type="project" value="TreeGrafter"/>
</dbReference>
<keyword evidence="7 9" id="KW-1133">Transmembrane helix</keyword>
<keyword evidence="6" id="KW-0067">ATP-binding</keyword>
<comment type="similarity">
    <text evidence="2">Belongs to the ABC transporter superfamily. ABCG family. Eye pigment precursor importer (TC 3.A.1.204) subfamily.</text>
</comment>
<evidence type="ECO:0000256" key="7">
    <source>
        <dbReference type="ARBA" id="ARBA00022989"/>
    </source>
</evidence>
<dbReference type="Pfam" id="PF00005">
    <property type="entry name" value="ABC_tran"/>
    <property type="match status" value="1"/>
</dbReference>
<keyword evidence="5" id="KW-0547">Nucleotide-binding</keyword>
<feature type="domain" description="ABC transporter" evidence="10">
    <location>
        <begin position="40"/>
        <end position="287"/>
    </location>
</feature>
<protein>
    <recommendedName>
        <fullName evidence="10">ABC transporter domain-containing protein</fullName>
    </recommendedName>
</protein>
<dbReference type="Proteomes" id="UP001347796">
    <property type="component" value="Unassembled WGS sequence"/>
</dbReference>
<dbReference type="InterPro" id="IPR013525">
    <property type="entry name" value="ABC2_TM"/>
</dbReference>
<dbReference type="InterPro" id="IPR050352">
    <property type="entry name" value="ABCG_transporters"/>
</dbReference>
<dbReference type="InterPro" id="IPR003439">
    <property type="entry name" value="ABC_transporter-like_ATP-bd"/>
</dbReference>